<comment type="caution">
    <text evidence="3">The sequence shown here is derived from an EMBL/GenBank/DDBJ whole genome shotgun (WGS) entry which is preliminary data.</text>
</comment>
<proteinExistence type="predicted"/>
<reference evidence="3" key="1">
    <citation type="submission" date="2020-10" db="EMBL/GenBank/DDBJ databases">
        <authorList>
            <person name="Han B."/>
            <person name="Lu T."/>
            <person name="Zhao Q."/>
            <person name="Huang X."/>
            <person name="Zhao Y."/>
        </authorList>
    </citation>
    <scope>NUCLEOTIDE SEQUENCE</scope>
</reference>
<organism evidence="3 4">
    <name type="scientific">Miscanthus lutarioriparius</name>
    <dbReference type="NCBI Taxonomy" id="422564"/>
    <lineage>
        <taxon>Eukaryota</taxon>
        <taxon>Viridiplantae</taxon>
        <taxon>Streptophyta</taxon>
        <taxon>Embryophyta</taxon>
        <taxon>Tracheophyta</taxon>
        <taxon>Spermatophyta</taxon>
        <taxon>Magnoliopsida</taxon>
        <taxon>Liliopsida</taxon>
        <taxon>Poales</taxon>
        <taxon>Poaceae</taxon>
        <taxon>PACMAD clade</taxon>
        <taxon>Panicoideae</taxon>
        <taxon>Andropogonodae</taxon>
        <taxon>Andropogoneae</taxon>
        <taxon>Saccharinae</taxon>
        <taxon>Miscanthus</taxon>
    </lineage>
</organism>
<feature type="signal peptide" evidence="2">
    <location>
        <begin position="1"/>
        <end position="20"/>
    </location>
</feature>
<evidence type="ECO:0000313" key="3">
    <source>
        <dbReference type="EMBL" id="CAD6209693.1"/>
    </source>
</evidence>
<keyword evidence="2" id="KW-0732">Signal</keyword>
<sequence>MVKAAVVAVLLMQCCDVILAARPLLHVAAGADGGWQGAVITMVMQVLDKGPPGGAGAPNCDWRNPGNPGCQT</sequence>
<keyword evidence="4" id="KW-1185">Reference proteome</keyword>
<evidence type="ECO:0000256" key="2">
    <source>
        <dbReference type="SAM" id="SignalP"/>
    </source>
</evidence>
<dbReference type="Proteomes" id="UP000604825">
    <property type="component" value="Unassembled WGS sequence"/>
</dbReference>
<gene>
    <name evidence="3" type="ORF">NCGR_LOCUS5887</name>
</gene>
<name>A0A811MGW9_9POAL</name>
<evidence type="ECO:0000313" key="4">
    <source>
        <dbReference type="Proteomes" id="UP000604825"/>
    </source>
</evidence>
<dbReference type="AlphaFoldDB" id="A0A811MGW9"/>
<dbReference type="OrthoDB" id="713404at2759"/>
<feature type="region of interest" description="Disordered" evidence="1">
    <location>
        <begin position="53"/>
        <end position="72"/>
    </location>
</feature>
<evidence type="ECO:0000256" key="1">
    <source>
        <dbReference type="SAM" id="MobiDB-lite"/>
    </source>
</evidence>
<dbReference type="EMBL" id="CAJGYO010000002">
    <property type="protein sequence ID" value="CAD6209693.1"/>
    <property type="molecule type" value="Genomic_DNA"/>
</dbReference>
<protein>
    <submittedName>
        <fullName evidence="3">Uncharacterized protein</fullName>
    </submittedName>
</protein>
<feature type="chain" id="PRO_5032543116" evidence="2">
    <location>
        <begin position="21"/>
        <end position="72"/>
    </location>
</feature>
<accession>A0A811MGW9</accession>